<gene>
    <name evidence="2" type="ORF">KFK09_017981</name>
</gene>
<keyword evidence="1" id="KW-1133">Transmembrane helix</keyword>
<dbReference type="AlphaFoldDB" id="A0A8T3ATI7"/>
<sequence>MLEASHFKINKGQRKKRLTYSSYAFFFLSSHFSTFCIPLAIAFFACFIFYFKSTKKEFCPAFRIRQGLI</sequence>
<keyword evidence="1" id="KW-0472">Membrane</keyword>
<evidence type="ECO:0000313" key="2">
    <source>
        <dbReference type="EMBL" id="KAI0499773.1"/>
    </source>
</evidence>
<proteinExistence type="predicted"/>
<organism evidence="2 3">
    <name type="scientific">Dendrobium nobile</name>
    <name type="common">Orchid</name>
    <dbReference type="NCBI Taxonomy" id="94219"/>
    <lineage>
        <taxon>Eukaryota</taxon>
        <taxon>Viridiplantae</taxon>
        <taxon>Streptophyta</taxon>
        <taxon>Embryophyta</taxon>
        <taxon>Tracheophyta</taxon>
        <taxon>Spermatophyta</taxon>
        <taxon>Magnoliopsida</taxon>
        <taxon>Liliopsida</taxon>
        <taxon>Asparagales</taxon>
        <taxon>Orchidaceae</taxon>
        <taxon>Epidendroideae</taxon>
        <taxon>Malaxideae</taxon>
        <taxon>Dendrobiinae</taxon>
        <taxon>Dendrobium</taxon>
    </lineage>
</organism>
<evidence type="ECO:0000313" key="3">
    <source>
        <dbReference type="Proteomes" id="UP000829196"/>
    </source>
</evidence>
<keyword evidence="3" id="KW-1185">Reference proteome</keyword>
<keyword evidence="1" id="KW-0812">Transmembrane</keyword>
<accession>A0A8T3ATI7</accession>
<dbReference type="EMBL" id="JAGYWB010000013">
    <property type="protein sequence ID" value="KAI0499773.1"/>
    <property type="molecule type" value="Genomic_DNA"/>
</dbReference>
<name>A0A8T3ATI7_DENNO</name>
<feature type="transmembrane region" description="Helical" evidence="1">
    <location>
        <begin position="20"/>
        <end position="51"/>
    </location>
</feature>
<dbReference type="Proteomes" id="UP000829196">
    <property type="component" value="Unassembled WGS sequence"/>
</dbReference>
<reference evidence="2" key="1">
    <citation type="journal article" date="2022" name="Front. Genet.">
        <title>Chromosome-Scale Assembly of the Dendrobium nobile Genome Provides Insights Into the Molecular Mechanism of the Biosynthesis of the Medicinal Active Ingredient of Dendrobium.</title>
        <authorList>
            <person name="Xu Q."/>
            <person name="Niu S.-C."/>
            <person name="Li K.-L."/>
            <person name="Zheng P.-J."/>
            <person name="Zhang X.-J."/>
            <person name="Jia Y."/>
            <person name="Liu Y."/>
            <person name="Niu Y.-X."/>
            <person name="Yu L.-H."/>
            <person name="Chen D.-F."/>
            <person name="Zhang G.-Q."/>
        </authorList>
    </citation>
    <scope>NUCLEOTIDE SEQUENCE</scope>
    <source>
        <tissue evidence="2">Leaf</tissue>
    </source>
</reference>
<comment type="caution">
    <text evidence="2">The sequence shown here is derived from an EMBL/GenBank/DDBJ whole genome shotgun (WGS) entry which is preliminary data.</text>
</comment>
<evidence type="ECO:0000256" key="1">
    <source>
        <dbReference type="SAM" id="Phobius"/>
    </source>
</evidence>
<protein>
    <submittedName>
        <fullName evidence="2">Uncharacterized protein</fullName>
    </submittedName>
</protein>